<feature type="non-terminal residue" evidence="2">
    <location>
        <position position="1"/>
    </location>
</feature>
<protein>
    <submittedName>
        <fullName evidence="2">Ig-like domain-containing protein</fullName>
    </submittedName>
</protein>
<name>A0ABT1LI10_9HYPH</name>
<dbReference type="RefSeq" id="WP_254746764.1">
    <property type="nucleotide sequence ID" value="NZ_JANCLU010000040.1"/>
</dbReference>
<keyword evidence="3" id="KW-1185">Reference proteome</keyword>
<dbReference type="PRINTS" id="PR00313">
    <property type="entry name" value="CABNDNGRPT"/>
</dbReference>
<comment type="caution">
    <text evidence="2">The sequence shown here is derived from an EMBL/GenBank/DDBJ whole genome shotgun (WGS) entry which is preliminary data.</text>
</comment>
<dbReference type="EMBL" id="JANCLU010000040">
    <property type="protein sequence ID" value="MCP8941146.1"/>
    <property type="molecule type" value="Genomic_DNA"/>
</dbReference>
<organism evidence="2 3">
    <name type="scientific">Alsobacter ponti</name>
    <dbReference type="NCBI Taxonomy" id="2962936"/>
    <lineage>
        <taxon>Bacteria</taxon>
        <taxon>Pseudomonadati</taxon>
        <taxon>Pseudomonadota</taxon>
        <taxon>Alphaproteobacteria</taxon>
        <taxon>Hyphomicrobiales</taxon>
        <taxon>Alsobacteraceae</taxon>
        <taxon>Alsobacter</taxon>
    </lineage>
</organism>
<evidence type="ECO:0000313" key="3">
    <source>
        <dbReference type="Proteomes" id="UP001205890"/>
    </source>
</evidence>
<dbReference type="PROSITE" id="PS00330">
    <property type="entry name" value="HEMOLYSIN_CALCIUM"/>
    <property type="match status" value="1"/>
</dbReference>
<dbReference type="SUPFAM" id="SSF49313">
    <property type="entry name" value="Cadherin-like"/>
    <property type="match status" value="1"/>
</dbReference>
<dbReference type="Proteomes" id="UP001205890">
    <property type="component" value="Unassembled WGS sequence"/>
</dbReference>
<accession>A0ABT1LI10</accession>
<dbReference type="InterPro" id="IPR044048">
    <property type="entry name" value="Big_12"/>
</dbReference>
<dbReference type="InterPro" id="IPR001343">
    <property type="entry name" value="Hemolysn_Ca-bd"/>
</dbReference>
<proteinExistence type="predicted"/>
<dbReference type="SUPFAM" id="SSF51120">
    <property type="entry name" value="beta-Roll"/>
    <property type="match status" value="1"/>
</dbReference>
<dbReference type="Pfam" id="PF19078">
    <property type="entry name" value="Big_12"/>
    <property type="match status" value="1"/>
</dbReference>
<dbReference type="InterPro" id="IPR011049">
    <property type="entry name" value="Serralysin-like_metalloprot_C"/>
</dbReference>
<dbReference type="Pfam" id="PF00353">
    <property type="entry name" value="HemolysinCabind"/>
    <property type="match status" value="1"/>
</dbReference>
<dbReference type="CDD" id="cd11304">
    <property type="entry name" value="Cadherin_repeat"/>
    <property type="match status" value="1"/>
</dbReference>
<sequence length="432" mass="43476">SYTDVVGNAGTGGSDTVAIDTKNPTVTVNIVDSSLNDSDTSSVVTFTFSETPVGFSAADLTVVGGTVSGLAVDPSDPSGKTWTATFTAQVGYNGTGSVSVLAGGYTDTALNLGGAGSDSVTINTTSRVAPTDISLVTAAPSGDVNFNNYAFSGTLSATDPDTGAISYSIVSQSVSGTFSISGSTLSASSLGANKDYSIIIQATQVGDPVGVNRQETFHIITGTNGNTSDSLSGVTGDDILYGNQGTDVLVGLGGNDQLFGQTGDDILDGGAGRDTLYGDAGNDTFRFLSPSDGGDVIGDFEAATNTTTVDRLQFDVVPSSNGGSAFSIGDNDTFVENFKSGSNAAINVAGTEVAVKNDASVTSANIQSVIDGYTNITGGAIFVMLDATLGHAVVYYDSNPSVGGGAVLITELSNITTLSALNNINTGDFQFI</sequence>
<evidence type="ECO:0000313" key="2">
    <source>
        <dbReference type="EMBL" id="MCP8941146.1"/>
    </source>
</evidence>
<reference evidence="2 3" key="1">
    <citation type="submission" date="2022-07" db="EMBL/GenBank/DDBJ databases">
        <authorList>
            <person name="Li W.-J."/>
            <person name="Deng Q.-Q."/>
        </authorList>
    </citation>
    <scope>NUCLEOTIDE SEQUENCE [LARGE SCALE GENOMIC DNA]</scope>
    <source>
        <strain evidence="2 3">SYSU M60028</strain>
    </source>
</reference>
<evidence type="ECO:0000259" key="1">
    <source>
        <dbReference type="Pfam" id="PF19078"/>
    </source>
</evidence>
<dbReference type="Gene3D" id="2.150.10.10">
    <property type="entry name" value="Serralysin-like metalloprotease, C-terminal"/>
    <property type="match status" value="1"/>
</dbReference>
<dbReference type="InterPro" id="IPR018511">
    <property type="entry name" value="Hemolysin-typ_Ca-bd_CS"/>
</dbReference>
<feature type="domain" description="Bacterial Ig-like" evidence="1">
    <location>
        <begin position="20"/>
        <end position="123"/>
    </location>
</feature>
<gene>
    <name evidence="2" type="ORF">NK718_21710</name>
</gene>
<dbReference type="InterPro" id="IPR015919">
    <property type="entry name" value="Cadherin-like_sf"/>
</dbReference>